<organism evidence="1 2">
    <name type="scientific">Robertmurraya yapensis</name>
    <name type="common">ex Hitch et al 2024</name>
    <dbReference type="NCBI Taxonomy" id="3133160"/>
    <lineage>
        <taxon>Bacteria</taxon>
        <taxon>Bacillati</taxon>
        <taxon>Bacillota</taxon>
        <taxon>Bacilli</taxon>
        <taxon>Bacillales</taxon>
        <taxon>Bacillaceae</taxon>
        <taxon>Robertmurraya</taxon>
    </lineage>
</organism>
<name>A0ACC6S9J9_9BACI</name>
<evidence type="ECO:0000313" key="1">
    <source>
        <dbReference type="EMBL" id="MEQ2526684.1"/>
    </source>
</evidence>
<sequence length="54" mass="6430">MKLEKNNQKQRKIQGKYRKMKNGPEKQESNSKLELLFVGVFLFFIILLDAMDKI</sequence>
<evidence type="ECO:0000313" key="2">
    <source>
        <dbReference type="Proteomes" id="UP001439875"/>
    </source>
</evidence>
<reference evidence="1" key="1">
    <citation type="submission" date="2024-03" db="EMBL/GenBank/DDBJ databases">
        <title>Human intestinal bacterial collection.</title>
        <authorList>
            <person name="Pauvert C."/>
            <person name="Hitch T.C.A."/>
            <person name="Clavel T."/>
        </authorList>
    </citation>
    <scope>NUCLEOTIDE SEQUENCE</scope>
    <source>
        <strain evidence="1">CLA-AA-H227</strain>
    </source>
</reference>
<dbReference type="Proteomes" id="UP001439875">
    <property type="component" value="Unassembled WGS sequence"/>
</dbReference>
<accession>A0ACC6S9J9</accession>
<gene>
    <name evidence="1" type="ORF">WMO40_08225</name>
</gene>
<dbReference type="EMBL" id="JBBMEW010000004">
    <property type="protein sequence ID" value="MEQ2526684.1"/>
    <property type="molecule type" value="Genomic_DNA"/>
</dbReference>
<proteinExistence type="predicted"/>
<protein>
    <submittedName>
        <fullName evidence="1">Uncharacterized protein</fullName>
    </submittedName>
</protein>
<keyword evidence="2" id="KW-1185">Reference proteome</keyword>
<comment type="caution">
    <text evidence="1">The sequence shown here is derived from an EMBL/GenBank/DDBJ whole genome shotgun (WGS) entry which is preliminary data.</text>
</comment>